<organism evidence="12 13">
    <name type="scientific">Mixia osmundae (strain CBS 9802 / IAM 14324 / JCM 22182 / KY 12970)</name>
    <dbReference type="NCBI Taxonomy" id="764103"/>
    <lineage>
        <taxon>Eukaryota</taxon>
        <taxon>Fungi</taxon>
        <taxon>Dikarya</taxon>
        <taxon>Basidiomycota</taxon>
        <taxon>Pucciniomycotina</taxon>
        <taxon>Mixiomycetes</taxon>
        <taxon>Mixiales</taxon>
        <taxon>Mixiaceae</taxon>
        <taxon>Mixia</taxon>
    </lineage>
</organism>
<name>G7E911_MIXOS</name>
<dbReference type="GO" id="GO:0000329">
    <property type="term" value="C:fungal-type vacuole membrane"/>
    <property type="evidence" value="ECO:0007669"/>
    <property type="project" value="InterPro"/>
</dbReference>
<dbReference type="Proteomes" id="UP000009131">
    <property type="component" value="Unassembled WGS sequence"/>
</dbReference>
<reference evidence="12 13" key="1">
    <citation type="journal article" date="2011" name="J. Gen. Appl. Microbiol.">
        <title>Draft genome sequencing of the enigmatic basidiomycete Mixia osmundae.</title>
        <authorList>
            <person name="Nishida H."/>
            <person name="Nagatsuka Y."/>
            <person name="Sugiyama J."/>
        </authorList>
    </citation>
    <scope>NUCLEOTIDE SEQUENCE [LARGE SCALE GENOMIC DNA]</scope>
    <source>
        <strain evidence="13">CBS 9802 / IAM 14324 / JCM 22182 / KY 12970</strain>
    </source>
</reference>
<dbReference type="Gene3D" id="1.20.5.340">
    <property type="match status" value="1"/>
</dbReference>
<evidence type="ECO:0000256" key="6">
    <source>
        <dbReference type="ARBA" id="ARBA00022989"/>
    </source>
</evidence>
<protein>
    <submittedName>
        <fullName evidence="12">Uncharacterized protein</fullName>
    </submittedName>
</protein>
<feature type="transmembrane region" description="Helical" evidence="11">
    <location>
        <begin position="1452"/>
        <end position="1471"/>
    </location>
</feature>
<dbReference type="InterPro" id="IPR046368">
    <property type="entry name" value="Tag1"/>
</dbReference>
<keyword evidence="9 11" id="KW-0472">Membrane</keyword>
<keyword evidence="6 11" id="KW-1133">Transmembrane helix</keyword>
<evidence type="ECO:0000256" key="8">
    <source>
        <dbReference type="ARBA" id="ARBA00023128"/>
    </source>
</evidence>
<evidence type="ECO:0000313" key="13">
    <source>
        <dbReference type="Proteomes" id="UP000009131"/>
    </source>
</evidence>
<reference evidence="12 13" key="2">
    <citation type="journal article" date="2012" name="Open Biol.">
        <title>Characteristics of nucleosomes and linker DNA regions on the genome of the basidiomycete Mixia osmundae revealed by mono- and dinucleosome mapping.</title>
        <authorList>
            <person name="Nishida H."/>
            <person name="Kondo S."/>
            <person name="Matsumoto T."/>
            <person name="Suzuki Y."/>
            <person name="Yoshikawa H."/>
            <person name="Taylor T.D."/>
            <person name="Sugiyama J."/>
        </authorList>
    </citation>
    <scope>NUCLEOTIDE SEQUENCE [LARGE SCALE GENOMIC DNA]</scope>
    <source>
        <strain evidence="13">CBS 9802 / IAM 14324 / JCM 22182 / KY 12970</strain>
    </source>
</reference>
<proteinExistence type="inferred from homology"/>
<evidence type="ECO:0000256" key="9">
    <source>
        <dbReference type="ARBA" id="ARBA00023136"/>
    </source>
</evidence>
<evidence type="ECO:0000256" key="3">
    <source>
        <dbReference type="ARBA" id="ARBA00007224"/>
    </source>
</evidence>
<evidence type="ECO:0000256" key="5">
    <source>
        <dbReference type="ARBA" id="ARBA00022946"/>
    </source>
</evidence>
<dbReference type="eggNOG" id="KOG3156">
    <property type="taxonomic scope" value="Eukaryota"/>
</dbReference>
<feature type="coiled-coil region" evidence="10">
    <location>
        <begin position="1373"/>
        <end position="1404"/>
    </location>
</feature>
<dbReference type="PANTHER" id="PTHR35895">
    <property type="entry name" value="CHROMOSOME 16, WHOLE GENOME SHOTGUN SEQUENCE"/>
    <property type="match status" value="1"/>
</dbReference>
<accession>G7E911</accession>
<dbReference type="FunFam" id="1.20.5.340:FF:000018">
    <property type="entry name" value="Mitochondrial protein FMP32"/>
    <property type="match status" value="1"/>
</dbReference>
<keyword evidence="13" id="KW-1185">Reference proteome</keyword>
<keyword evidence="5" id="KW-0809">Transit peptide</keyword>
<gene>
    <name evidence="12" type="primary">Mo06330</name>
    <name evidence="12" type="ORF">E5Q_06330</name>
</gene>
<dbReference type="InParanoid" id="G7E911"/>
<dbReference type="PANTHER" id="PTHR35895:SF1">
    <property type="entry name" value="LIPID-BINDING SERUM GLYCOPROTEIN C-TERMINAL DOMAIN-CONTAINING PROTEIN"/>
    <property type="match status" value="1"/>
</dbReference>
<evidence type="ECO:0000256" key="2">
    <source>
        <dbReference type="ARBA" id="ARBA00004173"/>
    </source>
</evidence>
<evidence type="ECO:0000313" key="12">
    <source>
        <dbReference type="EMBL" id="GAA99629.1"/>
    </source>
</evidence>
<dbReference type="InterPro" id="IPR024461">
    <property type="entry name" value="CCDC90-like"/>
</dbReference>
<keyword evidence="7 10" id="KW-0175">Coiled coil</keyword>
<evidence type="ECO:0000256" key="1">
    <source>
        <dbReference type="ARBA" id="ARBA00004167"/>
    </source>
</evidence>
<keyword evidence="8" id="KW-0496">Mitochondrion</keyword>
<comment type="caution">
    <text evidence="12">The sequence shown here is derived from an EMBL/GenBank/DDBJ whole genome shotgun (WGS) entry which is preliminary data.</text>
</comment>
<evidence type="ECO:0000256" key="11">
    <source>
        <dbReference type="SAM" id="Phobius"/>
    </source>
</evidence>
<dbReference type="GO" id="GO:0005739">
    <property type="term" value="C:mitochondrion"/>
    <property type="evidence" value="ECO:0007669"/>
    <property type="project" value="UniProtKB-SubCell"/>
</dbReference>
<comment type="similarity">
    <text evidence="3">Belongs to the CCDC90 family.</text>
</comment>
<dbReference type="OrthoDB" id="889336at2759"/>
<dbReference type="Pfam" id="PF07798">
    <property type="entry name" value="CCDC90-like"/>
    <property type="match status" value="1"/>
</dbReference>
<dbReference type="InterPro" id="IPR022185">
    <property type="entry name" value="DUF3712"/>
</dbReference>
<evidence type="ECO:0000256" key="7">
    <source>
        <dbReference type="ARBA" id="ARBA00023054"/>
    </source>
</evidence>
<evidence type="ECO:0000256" key="4">
    <source>
        <dbReference type="ARBA" id="ARBA00022692"/>
    </source>
</evidence>
<dbReference type="Pfam" id="PF12505">
    <property type="entry name" value="DUF3712"/>
    <property type="match status" value="1"/>
</dbReference>
<dbReference type="HOGENOM" id="CLU_266787_0_0_1"/>
<comment type="subcellular location">
    <subcellularLocation>
        <location evidence="1">Membrane</location>
        <topology evidence="1">Single-pass membrane protein</topology>
    </subcellularLocation>
    <subcellularLocation>
        <location evidence="2">Mitochondrion</location>
    </subcellularLocation>
</comment>
<keyword evidence="4 11" id="KW-0812">Transmembrane</keyword>
<evidence type="ECO:0000256" key="10">
    <source>
        <dbReference type="SAM" id="Coils"/>
    </source>
</evidence>
<sequence length="1475" mass="160320">MAAIVRSFINGIIDTAILEVTNLQVSQVEEDGFSVVASGSLRRTGPLPAIVTFPERSGDKPALRLLWKTNLIAQAKVVPGKIKIRKKLGRSQFELGPVKLALVQDNKAVDAFTRAVIDAKDDIRVDLEGRLRVKSLGLSFAKIKLRKPVVFAGLDRLSAQLCRARDLERWSTQDRKRRAISAGRLDILHGRQDCLVCTASIDLAVPKTVLDLDLGNVKLTVAIARPSEGLVDIGSLTFGSSFHLTAGSNTFKARLELELGKAGQAGSDFVSSFLSGQEPLLYIRFGGDLHPAWLRRALGEFVVLAAAPQLSEPIVAKGDVIPGKSEMQAHSASDASIELVLANPFSTPITVRSLKGSALAYGIELGKLDLHLTEADAIRLSANATTVTAPQSIALLSNPADLVDLLTAAAAAQSVSLARFERLLMLVDPSRASPGASDHAESARDEDDLAAVASHVLANLQASFKADVDLAIGDYTLATQLAQDQLPVKVSESLISQLLAQVAEKAVQPVIRDMALEVTHLSLREESGSLHAELDLKISGLPDLSPSITRITFPNGIDICSQDFPAAKFEPMEGITLTDISSDSYTLKGKLDISDVGRMAAVVESIGKDKEVSLGLHFDVLRVDVAGITAIAQKVVKPVSIRGLDGFSGLELKAFDLPQAGTRTSGLTLKADAELSNPSALSMNLVDIDASLCAEGVTVGTIKIPSLSLAARQTTSMAIHGSLSTGHTNESRRAFENLSSQVVSGQTIICHAYMQSARLENGMTLGWLVEGLKTVPIPVPVTLPSTAAVELIGSVTLSTVSFRFETQERMMTPVVSCPNVVCAIKSPVGFDFKVKQLTGDIGVTFGGKRLGQLHLQCAVEQASSSITFDIKSAHLSDSNHEGLQSVAGALARESSVTLQLDMSNLFATVDTTAGSFDLRCPSVPVDTSIAALQKLSHMTMQLTEVHIIDGQRSGLVLSIQCYLNNPSDLDIYVASHAEAMERAKHSQDTPDDGVSLSVAYGDQKTFIGRAYVLGAMEIKPGATRLSIEFRYSPSREDQQHAGLLLSGYLSGVESNVLITGDERSSTNEILRAALTELDMRARLKPIAHKTLITSIEIRLGVQAAMSKVRARFQLENPFDLAIKIDHIRCQATYKGKAFGVFSQDFEDFEVPPVSYSNHKYPNKTAGHQNSPLVTVKLEMPLDDVVKAYLASRGTLRVDVAIKARIRLGDYEIEDFAYDQPRLAVSIVGLEAVSTSLGFTVQSQTKDEYHLDNSKRSYRSSRRGACSMASRSLAMLPRRAVTPRATRRQFFASPTSSQFHFDTHYFVDRLESKGIEHGQAVGVMEAMEEVVEESIRSMVQNLVTRSEQEKHQYTQKVDFAKLRSEIQLVEKQDFSLLKTENERLLADVERLKQRLREEITRTQAGVRLDLNLEKGRIRDELSIRELKIREVDTRIESEISALKTQMESVKFNILQYLVGIATGSGALLLAYLRMFK</sequence>
<dbReference type="EMBL" id="BABT02000220">
    <property type="protein sequence ID" value="GAA99629.1"/>
    <property type="molecule type" value="Genomic_DNA"/>
</dbReference>